<organism evidence="9 10">
    <name type="scientific">Flavobacterium salmonis</name>
    <dbReference type="NCBI Taxonomy" id="2654844"/>
    <lineage>
        <taxon>Bacteria</taxon>
        <taxon>Pseudomonadati</taxon>
        <taxon>Bacteroidota</taxon>
        <taxon>Flavobacteriia</taxon>
        <taxon>Flavobacteriales</taxon>
        <taxon>Flavobacteriaceae</taxon>
        <taxon>Flavobacterium</taxon>
    </lineage>
</organism>
<dbReference type="GO" id="GO:0009072">
    <property type="term" value="P:aromatic amino acid metabolic process"/>
    <property type="evidence" value="ECO:0007669"/>
    <property type="project" value="InterPro"/>
</dbReference>
<sequence>MNPNIETNPLLERLPKHLKQFIKPQDYSDYTPINQAVWRYVMRKNVDYLSKVAHNSYLEGLKKTGIEIDSIPSMYGMNRILTEIGWAAVAVDGFIPPNAFMEFQAYNVLVIASDIRQLEHIEYTPAPDIIHEGAGHAPIIANPEYAEYLRRFGEIGCKAISSHKDYQMYEAIRLLSILKEAEDTPQEKIEEAEKAVADLQNNMGELSEMAQIRNLHWWTVEYGLIGTIENPKIYGAGLLSSIGESAHCMTDNVKKIPYDISAANQNFDITQLQPQLYVTPTFSHLSLILEEFANKMALRTGGLSGIQKLIQSNALGTIELSTGLQISGVFTNAIEEEGKPVYIQTTGKTALSYREKELVGHGSLTHSHGFGSPIGKLKGFNLAIEDMSPKDLQAYSIVENETVKLEFEGNIIVEGEIITGSRNLHGEIILISFKNCTVTHGETILFQPEWGNYDMAIGKKVVSAFSGPADVNSFDLINIVPTSKTIKAKHTEERDELEVLYSTVRNIRNNGDSKSELQSVFEKLKNNHPNDWLLAVEITELLKDFDEKKLLQEVLGYLEQLKEKRPEVAHLILGGLDLIFEKVS</sequence>
<dbReference type="AlphaFoldDB" id="A0A6V6YRE7"/>
<dbReference type="GO" id="GO:0005506">
    <property type="term" value="F:iron ion binding"/>
    <property type="evidence" value="ECO:0007669"/>
    <property type="project" value="InterPro"/>
</dbReference>
<dbReference type="Proteomes" id="UP000530060">
    <property type="component" value="Unassembled WGS sequence"/>
</dbReference>
<keyword evidence="3 7" id="KW-0479">Metal-binding</keyword>
<comment type="caution">
    <text evidence="9">The sequence shown here is derived from an EMBL/GenBank/DDBJ whole genome shotgun (WGS) entry which is preliminary data.</text>
</comment>
<dbReference type="Gene3D" id="1.10.800.10">
    <property type="entry name" value="Aromatic amino acid hydroxylase"/>
    <property type="match status" value="1"/>
</dbReference>
<evidence type="ECO:0000256" key="3">
    <source>
        <dbReference type="ARBA" id="ARBA00022723"/>
    </source>
</evidence>
<dbReference type="InterPro" id="IPR036329">
    <property type="entry name" value="Aro-AA_hydroxylase_C_sf"/>
</dbReference>
<keyword evidence="6 9" id="KW-0503">Monooxygenase</keyword>
<evidence type="ECO:0000256" key="5">
    <source>
        <dbReference type="ARBA" id="ARBA00023004"/>
    </source>
</evidence>
<dbReference type="CDD" id="cd00361">
    <property type="entry name" value="arom_aa_hydroxylase"/>
    <property type="match status" value="1"/>
</dbReference>
<dbReference type="NCBIfam" id="NF010657">
    <property type="entry name" value="PRK14056.1"/>
    <property type="match status" value="1"/>
</dbReference>
<dbReference type="SUPFAM" id="SSF56534">
    <property type="entry name" value="Aromatic aminoacid monoxygenases, catalytic and oligomerization domains"/>
    <property type="match status" value="1"/>
</dbReference>
<protein>
    <submittedName>
        <fullName evidence="9">Phenylalanine 4-monooxygenase</fullName>
    </submittedName>
</protein>
<evidence type="ECO:0000256" key="1">
    <source>
        <dbReference type="ARBA" id="ARBA00001954"/>
    </source>
</evidence>
<dbReference type="GO" id="GO:0016714">
    <property type="term" value="F:oxidoreductase activity, acting on paired donors, with incorporation or reduction of molecular oxygen, reduced pteridine as one donor, and incorporation of one atom of oxygen"/>
    <property type="evidence" value="ECO:0007669"/>
    <property type="project" value="InterPro"/>
</dbReference>
<evidence type="ECO:0000256" key="6">
    <source>
        <dbReference type="ARBA" id="ARBA00023033"/>
    </source>
</evidence>
<accession>A0A6V6YRE7</accession>
<dbReference type="InterPro" id="IPR001273">
    <property type="entry name" value="ArAA_hydroxylase"/>
</dbReference>
<comment type="cofactor">
    <cofactor evidence="1 7">
        <name>Fe(2+)</name>
        <dbReference type="ChEBI" id="CHEBI:29033"/>
    </cofactor>
</comment>
<comment type="similarity">
    <text evidence="2">Belongs to the biopterin-dependent aromatic amino acid hydroxylase family.</text>
</comment>
<dbReference type="PANTHER" id="PTHR11473:SF24">
    <property type="entry name" value="PHENYLALANINE-4-HYDROXYLASE"/>
    <property type="match status" value="1"/>
</dbReference>
<feature type="binding site" evidence="7">
    <location>
        <position position="221"/>
    </location>
    <ligand>
        <name>Fe cation</name>
        <dbReference type="ChEBI" id="CHEBI:24875"/>
    </ligand>
</feature>
<dbReference type="RefSeq" id="WP_078227546.1">
    <property type="nucleotide sequence ID" value="NZ_CAIJDP010000058.1"/>
</dbReference>
<dbReference type="PANTHER" id="PTHR11473">
    <property type="entry name" value="AROMATIC AMINO ACID HYDROXYLASE"/>
    <property type="match status" value="1"/>
</dbReference>
<feature type="domain" description="Biopterin-dependent aromatic amino acid hydroxylase family profile" evidence="8">
    <location>
        <begin position="1"/>
        <end position="342"/>
    </location>
</feature>
<evidence type="ECO:0000259" key="8">
    <source>
        <dbReference type="PROSITE" id="PS51410"/>
    </source>
</evidence>
<keyword evidence="10" id="KW-1185">Reference proteome</keyword>
<dbReference type="EMBL" id="CAIJDP010000058">
    <property type="protein sequence ID" value="CAD0002013.1"/>
    <property type="molecule type" value="Genomic_DNA"/>
</dbReference>
<dbReference type="InterPro" id="IPR019774">
    <property type="entry name" value="Aromatic-AA_hydroxylase_C"/>
</dbReference>
<feature type="binding site" evidence="7">
    <location>
        <position position="136"/>
    </location>
    <ligand>
        <name>Fe cation</name>
        <dbReference type="ChEBI" id="CHEBI:24875"/>
    </ligand>
</feature>
<dbReference type="Gene3D" id="1.20.58.690">
    <property type="match status" value="1"/>
</dbReference>
<dbReference type="Pfam" id="PF00351">
    <property type="entry name" value="Biopterin_H"/>
    <property type="match status" value="2"/>
</dbReference>
<keyword evidence="5 7" id="KW-0408">Iron</keyword>
<reference evidence="9 10" key="1">
    <citation type="submission" date="2020-06" db="EMBL/GenBank/DDBJ databases">
        <authorList>
            <person name="Criscuolo A."/>
        </authorList>
    </citation>
    <scope>NUCLEOTIDE SEQUENCE [LARGE SCALE GENOMIC DNA]</scope>
    <source>
        <strain evidence="10">CIP 111411</strain>
    </source>
</reference>
<evidence type="ECO:0000313" key="10">
    <source>
        <dbReference type="Proteomes" id="UP000530060"/>
    </source>
</evidence>
<keyword evidence="4" id="KW-0560">Oxidoreductase</keyword>
<proteinExistence type="inferred from homology"/>
<feature type="binding site" evidence="7">
    <location>
        <position position="131"/>
    </location>
    <ligand>
        <name>Fe cation</name>
        <dbReference type="ChEBI" id="CHEBI:24875"/>
    </ligand>
</feature>
<gene>
    <name evidence="9" type="ORF">FLAT13_00867</name>
</gene>
<evidence type="ECO:0000256" key="7">
    <source>
        <dbReference type="PIRSR" id="PIRSR601273-2"/>
    </source>
</evidence>
<evidence type="ECO:0000313" key="9">
    <source>
        <dbReference type="EMBL" id="CAD0002013.1"/>
    </source>
</evidence>
<name>A0A6V6YRE7_9FLAO</name>
<evidence type="ECO:0000256" key="4">
    <source>
        <dbReference type="ARBA" id="ARBA00023002"/>
    </source>
</evidence>
<dbReference type="PROSITE" id="PS51410">
    <property type="entry name" value="BH4_AAA_HYDROXYL_2"/>
    <property type="match status" value="1"/>
</dbReference>
<evidence type="ECO:0000256" key="2">
    <source>
        <dbReference type="ARBA" id="ARBA00009712"/>
    </source>
</evidence>
<dbReference type="InterPro" id="IPR036951">
    <property type="entry name" value="ArAA_hydroxylase_sf"/>
</dbReference>